<evidence type="ECO:0000256" key="1">
    <source>
        <dbReference type="ARBA" id="ARBA00004828"/>
    </source>
</evidence>
<protein>
    <submittedName>
        <fullName evidence="5">Acetylglutamate kinase</fullName>
    </submittedName>
</protein>
<proteinExistence type="predicted"/>
<comment type="pathway">
    <text evidence="1">Amino-acid biosynthesis; L-arginine biosynthesis; N(2)-acetyl-L-ornithine from L-glutamate: step 2/4.</text>
</comment>
<sequence>MNHQEILLKLLEVTENSKDSFQFLKLFRSLEPEKFAVIHAGAEALAESAEALLYNLKLLQKLELFPVVVLEKEGISYANLFYRSPSLPKTTLKEFKEDHLEDVLPGSHNLPAKWFRDPSHSLESVRSAISERKIPVFVTDLGGSEIYSYLANLGKELKSKKLILLTPRGGIHSPEGKKISILDVHSKEEVSEEDEPLRKEADRIFSLVGDPNFHIAVASAPSLLKELFTIKGSGTLFRQKNRIEHHSSAQNLDREKLNNLVEEAFRKRLKPGFWRQDFSGILLESAYKGCALLQNTPWGTFLSKFAVNEIARGEGVGRDIWDEMLSHHPKIFWRARSENTISKWYAKECEGLQKEGIWIYFWIGLEDKEIPEVCSYLRSLPVDLESSETAIPTNRP</sequence>
<keyword evidence="5" id="KW-0418">Kinase</keyword>
<reference evidence="5" key="1">
    <citation type="journal article" date="2019" name="PLoS Negl. Trop. Dis.">
        <title>Revisiting the worldwide diversity of Leptospira species in the environment.</title>
        <authorList>
            <person name="Vincent A.T."/>
            <person name="Schiettekatte O."/>
            <person name="Bourhy P."/>
            <person name="Veyrier F.J."/>
            <person name="Picardeau M."/>
        </authorList>
    </citation>
    <scope>NUCLEOTIDE SEQUENCE [LARGE SCALE GENOMIC DNA]</scope>
    <source>
        <strain evidence="5">SSW15</strain>
    </source>
</reference>
<dbReference type="InterPro" id="IPR006855">
    <property type="entry name" value="Vertebrate-like_GNAT_dom"/>
</dbReference>
<organism evidence="5 6">
    <name type="scientific">Leptospira fletcheri</name>
    <dbReference type="NCBI Taxonomy" id="2484981"/>
    <lineage>
        <taxon>Bacteria</taxon>
        <taxon>Pseudomonadati</taxon>
        <taxon>Spirochaetota</taxon>
        <taxon>Spirochaetia</taxon>
        <taxon>Leptospirales</taxon>
        <taxon>Leptospiraceae</taxon>
        <taxon>Leptospira</taxon>
    </lineage>
</organism>
<evidence type="ECO:0000259" key="3">
    <source>
        <dbReference type="PROSITE" id="PS51186"/>
    </source>
</evidence>
<dbReference type="PANTHER" id="PTHR23342:SF0">
    <property type="entry name" value="N-ACETYLGLUTAMATE SYNTHASE, MITOCHONDRIAL"/>
    <property type="match status" value="1"/>
</dbReference>
<feature type="domain" description="N-acetyltransferase" evidence="3">
    <location>
        <begin position="235"/>
        <end position="371"/>
    </location>
</feature>
<comment type="caution">
    <text evidence="5">The sequence shown here is derived from an EMBL/GenBank/DDBJ whole genome shotgun (WGS) entry which is preliminary data.</text>
</comment>
<dbReference type="InterPro" id="IPR000182">
    <property type="entry name" value="GNAT_dom"/>
</dbReference>
<dbReference type="Proteomes" id="UP000298458">
    <property type="component" value="Unassembled WGS sequence"/>
</dbReference>
<dbReference type="AlphaFoldDB" id="A0A4R9GIX4"/>
<gene>
    <name evidence="5" type="ORF">EHO60_02250</name>
</gene>
<evidence type="ECO:0000313" key="6">
    <source>
        <dbReference type="Proteomes" id="UP000298458"/>
    </source>
</evidence>
<dbReference type="OrthoDB" id="9803155at2"/>
<dbReference type="PROSITE" id="PS51186">
    <property type="entry name" value="GNAT"/>
    <property type="match status" value="1"/>
</dbReference>
<dbReference type="PROSITE" id="PS51731">
    <property type="entry name" value="GNAT_NAGS"/>
    <property type="match status" value="1"/>
</dbReference>
<dbReference type="InterPro" id="IPR036393">
    <property type="entry name" value="AceGlu_kinase-like_sf"/>
</dbReference>
<accession>A0A4R9GIX4</accession>
<keyword evidence="6" id="KW-1185">Reference proteome</keyword>
<dbReference type="PIRSF" id="PIRSF036441">
    <property type="entry name" value="NAGK_DUF619"/>
    <property type="match status" value="1"/>
</dbReference>
<name>A0A4R9GIX4_9LEPT</name>
<feature type="domain" description="N-acetyltransferase" evidence="4">
    <location>
        <begin position="241"/>
        <end position="386"/>
    </location>
</feature>
<dbReference type="InterPro" id="IPR011242">
    <property type="entry name" value="ArgB_GNAT"/>
</dbReference>
<dbReference type="Gene3D" id="3.40.630.30">
    <property type="match status" value="1"/>
</dbReference>
<dbReference type="RefSeq" id="WP_135766554.1">
    <property type="nucleotide sequence ID" value="NZ_RQET01000002.1"/>
</dbReference>
<evidence type="ECO:0000259" key="4">
    <source>
        <dbReference type="PROSITE" id="PS51731"/>
    </source>
</evidence>
<dbReference type="GO" id="GO:0016747">
    <property type="term" value="F:acyltransferase activity, transferring groups other than amino-acyl groups"/>
    <property type="evidence" value="ECO:0007669"/>
    <property type="project" value="InterPro"/>
</dbReference>
<dbReference type="GO" id="GO:0003991">
    <property type="term" value="F:acetylglutamate kinase activity"/>
    <property type="evidence" value="ECO:0007669"/>
    <property type="project" value="InterPro"/>
</dbReference>
<evidence type="ECO:0000256" key="2">
    <source>
        <dbReference type="ARBA" id="ARBA00022679"/>
    </source>
</evidence>
<evidence type="ECO:0000313" key="5">
    <source>
        <dbReference type="EMBL" id="TGK13043.1"/>
    </source>
</evidence>
<dbReference type="PANTHER" id="PTHR23342">
    <property type="entry name" value="N-ACETYLGLUTAMATE SYNTHASE"/>
    <property type="match status" value="1"/>
</dbReference>
<keyword evidence="2" id="KW-0808">Transferase</keyword>
<dbReference type="Gene3D" id="3.40.1160.10">
    <property type="entry name" value="Acetylglutamate kinase-like"/>
    <property type="match status" value="1"/>
</dbReference>
<dbReference type="EMBL" id="RQET01000002">
    <property type="protein sequence ID" value="TGK13043.1"/>
    <property type="molecule type" value="Genomic_DNA"/>
</dbReference>
<dbReference type="GO" id="GO:0006526">
    <property type="term" value="P:L-arginine biosynthetic process"/>
    <property type="evidence" value="ECO:0007669"/>
    <property type="project" value="InterPro"/>
</dbReference>
<dbReference type="Pfam" id="PF04768">
    <property type="entry name" value="NAT"/>
    <property type="match status" value="1"/>
</dbReference>
<dbReference type="GO" id="GO:0005737">
    <property type="term" value="C:cytoplasm"/>
    <property type="evidence" value="ECO:0007669"/>
    <property type="project" value="InterPro"/>
</dbReference>